<gene>
    <name evidence="1" type="ORF">HMPREF1092_03284</name>
</gene>
<evidence type="ECO:0000313" key="2">
    <source>
        <dbReference type="Proteomes" id="UP000013097"/>
    </source>
</evidence>
<proteinExistence type="predicted"/>
<accession>N9XT25</accession>
<dbReference type="Proteomes" id="UP000013097">
    <property type="component" value="Unassembled WGS sequence"/>
</dbReference>
<dbReference type="EMBL" id="AGYT01000026">
    <property type="protein sequence ID" value="ENY98726.1"/>
    <property type="molecule type" value="Genomic_DNA"/>
</dbReference>
<name>N9XT25_9CLOT</name>
<comment type="caution">
    <text evidence="1">The sequence shown here is derived from an EMBL/GenBank/DDBJ whole genome shotgun (WGS) entry which is preliminary data.</text>
</comment>
<protein>
    <submittedName>
        <fullName evidence="1">Uncharacterized protein</fullName>
    </submittedName>
</protein>
<dbReference type="AlphaFoldDB" id="N9XT25"/>
<reference evidence="1 2" key="1">
    <citation type="submission" date="2013-01" db="EMBL/GenBank/DDBJ databases">
        <title>The Genome Sequence of Clostridium colicanis 209318.</title>
        <authorList>
            <consortium name="The Broad Institute Genome Sequencing Platform"/>
            <person name="Earl A."/>
            <person name="Ward D."/>
            <person name="Feldgarden M."/>
            <person name="Gevers D."/>
            <person name="Courvalin P."/>
            <person name="Lambert T."/>
            <person name="Walker B."/>
            <person name="Young S.K."/>
            <person name="Zeng Q."/>
            <person name="Gargeya S."/>
            <person name="Fitzgerald M."/>
            <person name="Haas B."/>
            <person name="Abouelleil A."/>
            <person name="Alvarado L."/>
            <person name="Arachchi H.M."/>
            <person name="Berlin A.M."/>
            <person name="Chapman S.B."/>
            <person name="Dewar J."/>
            <person name="Goldberg J."/>
            <person name="Griggs A."/>
            <person name="Gujja S."/>
            <person name="Hansen M."/>
            <person name="Howarth C."/>
            <person name="Imamovic A."/>
            <person name="Larimer J."/>
            <person name="McCowan C."/>
            <person name="Murphy C."/>
            <person name="Neiman D."/>
            <person name="Pearson M."/>
            <person name="Priest M."/>
            <person name="Roberts A."/>
            <person name="Saif S."/>
            <person name="Shea T."/>
            <person name="Sisk P."/>
            <person name="Sykes S."/>
            <person name="Wortman J."/>
            <person name="Nusbaum C."/>
            <person name="Birren B."/>
        </authorList>
    </citation>
    <scope>NUCLEOTIDE SEQUENCE [LARGE SCALE GENOMIC DNA]</scope>
    <source>
        <strain evidence="1 2">209318</strain>
    </source>
</reference>
<sequence length="84" mass="9429">MIKAESQVIDNESCEITMEVEGKLKDLEREGVAIIKNLIIELSKGTGADERVVLIHFIKRLSDQFEGVNYGVIGYREKDESSIS</sequence>
<organism evidence="1 2">
    <name type="scientific">Clostridium thermobutyricum</name>
    <dbReference type="NCBI Taxonomy" id="29372"/>
    <lineage>
        <taxon>Bacteria</taxon>
        <taxon>Bacillati</taxon>
        <taxon>Bacillota</taxon>
        <taxon>Clostridia</taxon>
        <taxon>Eubacteriales</taxon>
        <taxon>Clostridiaceae</taxon>
        <taxon>Clostridium</taxon>
    </lineage>
</organism>
<evidence type="ECO:0000313" key="1">
    <source>
        <dbReference type="EMBL" id="ENY98726.1"/>
    </source>
</evidence>
<dbReference type="RefSeq" id="WP_002599724.1">
    <property type="nucleotide sequence ID" value="NZ_KB850960.1"/>
</dbReference>
<dbReference type="HOGENOM" id="CLU_2521727_0_0_9"/>
<keyword evidence="2" id="KW-1185">Reference proteome</keyword>
<dbReference type="PATRIC" id="fig|999411.4.peg.3198"/>